<evidence type="ECO:0000313" key="3">
    <source>
        <dbReference type="Proteomes" id="UP000031338"/>
    </source>
</evidence>
<keyword evidence="1" id="KW-0812">Transmembrane</keyword>
<reference evidence="2 3" key="1">
    <citation type="submission" date="2014-10" db="EMBL/GenBank/DDBJ databases">
        <title>Draft genome sequence of Novosphingobium subterraneum DSM 12447.</title>
        <authorList>
            <person name="Gan H.M."/>
            <person name="Gan H.Y."/>
            <person name="Savka M.A."/>
        </authorList>
    </citation>
    <scope>NUCLEOTIDE SEQUENCE [LARGE SCALE GENOMIC DNA]</scope>
    <source>
        <strain evidence="2 3">DSM 12447</strain>
    </source>
</reference>
<dbReference type="STRING" id="48936.NJ75_02614"/>
<dbReference type="EMBL" id="JRVC01000012">
    <property type="protein sequence ID" value="KHS45595.1"/>
    <property type="molecule type" value="Genomic_DNA"/>
</dbReference>
<dbReference type="Pfam" id="PF05751">
    <property type="entry name" value="FixH"/>
    <property type="match status" value="1"/>
</dbReference>
<dbReference type="PIRSF" id="PIRSF011386">
    <property type="entry name" value="FixH"/>
    <property type="match status" value="1"/>
</dbReference>
<protein>
    <submittedName>
        <fullName evidence="2">Integral membrane protein linked to a cation pump-like protein</fullName>
    </submittedName>
</protein>
<dbReference type="Proteomes" id="UP000031338">
    <property type="component" value="Unassembled WGS sequence"/>
</dbReference>
<name>A0A0B8ZR25_9SPHN</name>
<evidence type="ECO:0000313" key="2">
    <source>
        <dbReference type="EMBL" id="KHS45595.1"/>
    </source>
</evidence>
<organism evidence="2 3">
    <name type="scientific">Novosphingobium subterraneum</name>
    <dbReference type="NCBI Taxonomy" id="48936"/>
    <lineage>
        <taxon>Bacteria</taxon>
        <taxon>Pseudomonadati</taxon>
        <taxon>Pseudomonadota</taxon>
        <taxon>Alphaproteobacteria</taxon>
        <taxon>Sphingomonadales</taxon>
        <taxon>Sphingomonadaceae</taxon>
        <taxon>Novosphingobium</taxon>
    </lineage>
</organism>
<dbReference type="InterPro" id="IPR008620">
    <property type="entry name" value="FixH"/>
</dbReference>
<dbReference type="RefSeq" id="WP_039335145.1">
    <property type="nucleotide sequence ID" value="NZ_JRVC01000012.1"/>
</dbReference>
<proteinExistence type="predicted"/>
<dbReference type="AlphaFoldDB" id="A0A0B8ZR25"/>
<keyword evidence="3" id="KW-1185">Reference proteome</keyword>
<feature type="transmembrane region" description="Helical" evidence="1">
    <location>
        <begin position="15"/>
        <end position="34"/>
    </location>
</feature>
<keyword evidence="1" id="KW-0472">Membrane</keyword>
<gene>
    <name evidence="2" type="ORF">NJ75_02614</name>
</gene>
<sequence>MTKNSRTARPFTGKHITLILVSFFGVVIAVNVLMARLATDTFGGVVVENSYVASQQFNGWLKEASAEQALGWKADIARDEQGRAAITLRDSKGSAIAAAKVSAVAEHPLGQRPETDLTLHELAPGTYAAPLEAGRWRLRVMVQAEGKVWRAVGEVL</sequence>
<evidence type="ECO:0000256" key="1">
    <source>
        <dbReference type="SAM" id="Phobius"/>
    </source>
</evidence>
<accession>A0A0B8ZR25</accession>
<dbReference type="InterPro" id="IPR018037">
    <property type="entry name" value="FixH_proteobacterial"/>
</dbReference>
<keyword evidence="1" id="KW-1133">Transmembrane helix</keyword>
<comment type="caution">
    <text evidence="2">The sequence shown here is derived from an EMBL/GenBank/DDBJ whole genome shotgun (WGS) entry which is preliminary data.</text>
</comment>
<dbReference type="PATRIC" id="fig|48936.3.peg.2621"/>